<comment type="caution">
    <text evidence="1">The sequence shown here is derived from an EMBL/GenBank/DDBJ whole genome shotgun (WGS) entry which is preliminary data.</text>
</comment>
<dbReference type="InterPro" id="IPR003772">
    <property type="entry name" value="YceD"/>
</dbReference>
<dbReference type="RefSeq" id="WP_053973718.1">
    <property type="nucleotide sequence ID" value="NZ_FNUE01000001.1"/>
</dbReference>
<protein>
    <submittedName>
        <fullName evidence="1">DUF177 containing protein</fullName>
    </submittedName>
    <submittedName>
        <fullName evidence="2">Uncharacterized metal-binding protein YceD, DUF177 family</fullName>
    </submittedName>
</protein>
<dbReference type="EMBL" id="FNUE01000001">
    <property type="protein sequence ID" value="SEE08830.1"/>
    <property type="molecule type" value="Genomic_DNA"/>
</dbReference>
<dbReference type="Proteomes" id="UP000183071">
    <property type="component" value="Unassembled WGS sequence"/>
</dbReference>
<gene>
    <name evidence="1" type="ORF">I602_1107</name>
    <name evidence="2" type="ORF">SAMN05444353_0668</name>
</gene>
<dbReference type="EMBL" id="LGBR01000001">
    <property type="protein sequence ID" value="KOY51547.1"/>
    <property type="molecule type" value="Genomic_DNA"/>
</dbReference>
<reference evidence="1 3" key="1">
    <citation type="submission" date="2015-07" db="EMBL/GenBank/DDBJ databases">
        <title>Genome of Polaribacter dokdonenesis DSW-5, isolated from seawater off Dokdo in Korea.</title>
        <authorList>
            <person name="Yoon K."/>
            <person name="Song J.Y."/>
            <person name="Kim J.F."/>
        </authorList>
    </citation>
    <scope>NUCLEOTIDE SEQUENCE [LARGE SCALE GENOMIC DNA]</scope>
    <source>
        <strain evidence="1 3">DSW-5</strain>
    </source>
</reference>
<dbReference type="STRING" id="1300348.I602_1107"/>
<dbReference type="Proteomes" id="UP000037716">
    <property type="component" value="Unassembled WGS sequence"/>
</dbReference>
<proteinExistence type="predicted"/>
<organism evidence="1 3">
    <name type="scientific">Polaribacter dokdonensis DSW-5</name>
    <dbReference type="NCBI Taxonomy" id="1300348"/>
    <lineage>
        <taxon>Bacteria</taxon>
        <taxon>Pseudomonadati</taxon>
        <taxon>Bacteroidota</taxon>
        <taxon>Flavobacteriia</taxon>
        <taxon>Flavobacteriales</taxon>
        <taxon>Flavobacteriaceae</taxon>
    </lineage>
</organism>
<evidence type="ECO:0000313" key="4">
    <source>
        <dbReference type="Proteomes" id="UP000183071"/>
    </source>
</evidence>
<accession>A0A0N0CFA4</accession>
<evidence type="ECO:0000313" key="2">
    <source>
        <dbReference type="EMBL" id="SEE08830.1"/>
    </source>
</evidence>
<evidence type="ECO:0000313" key="1">
    <source>
        <dbReference type="EMBL" id="KOY51547.1"/>
    </source>
</evidence>
<dbReference type="OrthoDB" id="1524821at2"/>
<keyword evidence="4" id="KW-1185">Reference proteome</keyword>
<dbReference type="Pfam" id="PF02620">
    <property type="entry name" value="YceD"/>
    <property type="match status" value="1"/>
</dbReference>
<evidence type="ECO:0000313" key="3">
    <source>
        <dbReference type="Proteomes" id="UP000037716"/>
    </source>
</evidence>
<dbReference type="AlphaFoldDB" id="A0A0N0CFA4"/>
<dbReference type="PATRIC" id="fig|1300348.6.peg.1107"/>
<reference evidence="2 4" key="2">
    <citation type="submission" date="2016-10" db="EMBL/GenBank/DDBJ databases">
        <authorList>
            <person name="Varghese N."/>
            <person name="Submissions S."/>
        </authorList>
    </citation>
    <scope>NUCLEOTIDE SEQUENCE [LARGE SCALE GENOMIC DNA]</scope>
    <source>
        <strain evidence="2 4">DSW-5</strain>
    </source>
</reference>
<name>A0A0N0CFA4_9FLAO</name>
<sequence length="178" mass="20801">MKDLKQFNIQFVGLKEGKHEFIYSIDNKFFEAFNFDDYESSSIKVSLHFVKKSTLFELTFVTEGTVEVPCDVTNELYHQEIDSELPLVVKFGPEFNDDNEEILVLPHEAYEFNVAQFIYEMIVLAVPNKRVHPKVLDGTMESEALDKLKELEIKEEKTVETTDPRWDKLKNLITEKKT</sequence>